<dbReference type="RefSeq" id="WP_134437116.1">
    <property type="nucleotide sequence ID" value="NZ_SOML01000010.1"/>
</dbReference>
<proteinExistence type="predicted"/>
<evidence type="ECO:0000313" key="1">
    <source>
        <dbReference type="EMBL" id="TFD94732.1"/>
    </source>
</evidence>
<accession>A0A4Y8L1X5</accession>
<name>A0A4Y8L1X5_9BACT</name>
<dbReference type="Proteomes" id="UP000297861">
    <property type="component" value="Unassembled WGS sequence"/>
</dbReference>
<protein>
    <submittedName>
        <fullName evidence="1">L-rhamnose mutarotase</fullName>
    </submittedName>
</protein>
<gene>
    <name evidence="1" type="ORF">E2605_15340</name>
</gene>
<sequence length="130" mass="15581">MAEDLKKGYPRNPAGAMKRFCQFLKLNQETVDQYKYWHDRRNIWQEIPEGIRRAGIIDMEIYVINDTAFMILETPVDFNWDESFGKLAGYERQSEWEDFVSQFQITADGRRSDEKWELVERIFSLDESLK</sequence>
<reference evidence="1 2" key="1">
    <citation type="submission" date="2019-03" db="EMBL/GenBank/DDBJ databases">
        <title>San Antonio Military Medical Center submission to MRSN (WRAIR), pending publication.</title>
        <authorList>
            <person name="Blyth D.M."/>
            <person name="Mccarthy S.L."/>
            <person name="Schall S.E."/>
            <person name="Stam J.A."/>
            <person name="Ong A.C."/>
            <person name="Mcgann P.T."/>
        </authorList>
    </citation>
    <scope>NUCLEOTIDE SEQUENCE [LARGE SCALE GENOMIC DNA]</scope>
    <source>
        <strain evidence="1 2">MRSN571793</strain>
    </source>
</reference>
<comment type="caution">
    <text evidence="1">The sequence shown here is derived from an EMBL/GenBank/DDBJ whole genome shotgun (WGS) entry which is preliminary data.</text>
</comment>
<dbReference type="PANTHER" id="PTHR43239">
    <property type="entry name" value="UPF0734 PROTEIN DDB_G0273871/DDB_G0273177"/>
    <property type="match status" value="1"/>
</dbReference>
<keyword evidence="2" id="KW-1185">Reference proteome</keyword>
<dbReference type="OrthoDB" id="1430580at2"/>
<evidence type="ECO:0000313" key="2">
    <source>
        <dbReference type="Proteomes" id="UP000297861"/>
    </source>
</evidence>
<dbReference type="InterPro" id="IPR008000">
    <property type="entry name" value="Rham/fucose_mutarotase"/>
</dbReference>
<dbReference type="InterPro" id="IPR052996">
    <property type="entry name" value="Carb_Metab_Mutarotase"/>
</dbReference>
<dbReference type="SUPFAM" id="SSF54909">
    <property type="entry name" value="Dimeric alpha+beta barrel"/>
    <property type="match status" value="1"/>
</dbReference>
<dbReference type="PANTHER" id="PTHR43239:SF1">
    <property type="entry name" value="UPF0734 PROTEIN DDB_G0273871_DDB_G0273177"/>
    <property type="match status" value="1"/>
</dbReference>
<dbReference type="STRING" id="1121485.GCA_000426485_01734"/>
<dbReference type="InterPro" id="IPR011008">
    <property type="entry name" value="Dimeric_a/b-barrel"/>
</dbReference>
<organism evidence="1 2">
    <name type="scientific">Dysgonomonas capnocytophagoides</name>
    <dbReference type="NCBI Taxonomy" id="45254"/>
    <lineage>
        <taxon>Bacteria</taxon>
        <taxon>Pseudomonadati</taxon>
        <taxon>Bacteroidota</taxon>
        <taxon>Bacteroidia</taxon>
        <taxon>Bacteroidales</taxon>
        <taxon>Dysgonomonadaceae</taxon>
        <taxon>Dysgonomonas</taxon>
    </lineage>
</organism>
<dbReference type="AlphaFoldDB" id="A0A4Y8L1X5"/>
<dbReference type="Pfam" id="PF05336">
    <property type="entry name" value="rhaM"/>
    <property type="match status" value="1"/>
</dbReference>
<dbReference type="GO" id="GO:0016857">
    <property type="term" value="F:racemase and epimerase activity, acting on carbohydrates and derivatives"/>
    <property type="evidence" value="ECO:0007669"/>
    <property type="project" value="InterPro"/>
</dbReference>
<dbReference type="EMBL" id="SOML01000010">
    <property type="protein sequence ID" value="TFD94732.1"/>
    <property type="molecule type" value="Genomic_DNA"/>
</dbReference>
<dbReference type="Gene3D" id="3.30.70.100">
    <property type="match status" value="1"/>
</dbReference>